<evidence type="ECO:0000313" key="2">
    <source>
        <dbReference type="EMBL" id="KAJ8302281.1"/>
    </source>
</evidence>
<organism evidence="2 3">
    <name type="scientific">Tegillarca granosa</name>
    <name type="common">Malaysian cockle</name>
    <name type="synonym">Anadara granosa</name>
    <dbReference type="NCBI Taxonomy" id="220873"/>
    <lineage>
        <taxon>Eukaryota</taxon>
        <taxon>Metazoa</taxon>
        <taxon>Spiralia</taxon>
        <taxon>Lophotrochozoa</taxon>
        <taxon>Mollusca</taxon>
        <taxon>Bivalvia</taxon>
        <taxon>Autobranchia</taxon>
        <taxon>Pteriomorphia</taxon>
        <taxon>Arcoida</taxon>
        <taxon>Arcoidea</taxon>
        <taxon>Arcidae</taxon>
        <taxon>Tegillarca</taxon>
    </lineage>
</organism>
<proteinExistence type="predicted"/>
<protein>
    <submittedName>
        <fullName evidence="2">Uncharacterized protein</fullName>
    </submittedName>
</protein>
<feature type="compositionally biased region" description="Basic and acidic residues" evidence="1">
    <location>
        <begin position="13"/>
        <end position="26"/>
    </location>
</feature>
<reference evidence="2 3" key="1">
    <citation type="submission" date="2022-12" db="EMBL/GenBank/DDBJ databases">
        <title>Chromosome-level genome of Tegillarca granosa.</title>
        <authorList>
            <person name="Kim J."/>
        </authorList>
    </citation>
    <scope>NUCLEOTIDE SEQUENCE [LARGE SCALE GENOMIC DNA]</scope>
    <source>
        <strain evidence="2">Teg-2019</strain>
        <tissue evidence="2">Adductor muscle</tissue>
    </source>
</reference>
<dbReference type="Proteomes" id="UP001217089">
    <property type="component" value="Unassembled WGS sequence"/>
</dbReference>
<sequence>MNDPDAPPVPERGYLDNDTDNKDHTPSRGTTAESTSTLGRIKQKYHLVTEKYNLPGMVTNGTL</sequence>
<keyword evidence="3" id="KW-1185">Reference proteome</keyword>
<evidence type="ECO:0000256" key="1">
    <source>
        <dbReference type="SAM" id="MobiDB-lite"/>
    </source>
</evidence>
<gene>
    <name evidence="2" type="ORF">KUTeg_021268</name>
</gene>
<evidence type="ECO:0000313" key="3">
    <source>
        <dbReference type="Proteomes" id="UP001217089"/>
    </source>
</evidence>
<dbReference type="EMBL" id="JARBDR010000918">
    <property type="protein sequence ID" value="KAJ8302281.1"/>
    <property type="molecule type" value="Genomic_DNA"/>
</dbReference>
<feature type="region of interest" description="Disordered" evidence="1">
    <location>
        <begin position="1"/>
        <end position="38"/>
    </location>
</feature>
<comment type="caution">
    <text evidence="2">The sequence shown here is derived from an EMBL/GenBank/DDBJ whole genome shotgun (WGS) entry which is preliminary data.</text>
</comment>
<feature type="compositionally biased region" description="Pro residues" evidence="1">
    <location>
        <begin position="1"/>
        <end position="10"/>
    </location>
</feature>
<feature type="compositionally biased region" description="Polar residues" evidence="1">
    <location>
        <begin position="27"/>
        <end position="38"/>
    </location>
</feature>
<accession>A0ABQ9ECY8</accession>
<name>A0ABQ9ECY8_TEGGR</name>